<dbReference type="GO" id="GO:0008757">
    <property type="term" value="F:S-adenosylmethionine-dependent methyltransferase activity"/>
    <property type="evidence" value="ECO:0007669"/>
    <property type="project" value="InterPro"/>
</dbReference>
<organism evidence="2 3">
    <name type="scientific">Azorhizobium caulinodans (strain ATCC 43989 / DSM 5975 / JCM 20966 / LMG 6465 / NBRC 14845 / NCIMB 13405 / ORS 571)</name>
    <dbReference type="NCBI Taxonomy" id="438753"/>
    <lineage>
        <taxon>Bacteria</taxon>
        <taxon>Pseudomonadati</taxon>
        <taxon>Pseudomonadota</taxon>
        <taxon>Alphaproteobacteria</taxon>
        <taxon>Hyphomicrobiales</taxon>
        <taxon>Xanthobacteraceae</taxon>
        <taxon>Azorhizobium</taxon>
    </lineage>
</organism>
<dbReference type="Gene3D" id="3.40.50.150">
    <property type="entry name" value="Vaccinia Virus protein VP39"/>
    <property type="match status" value="1"/>
</dbReference>
<reference evidence="2 3" key="6">
    <citation type="journal article" date="2011" name="Appl. Environ. Microbiol.">
        <title>Involvement of the azorhizobial chromosome partition gene (parA) in the onset of bacteroid differentiation during Sesbania rostrata stem nodule development.</title>
        <authorList>
            <person name="Liu CT."/>
            <person name="Lee KB."/>
            <person name="Wang YS."/>
            <person name="Peng MH."/>
            <person name="Lee KT."/>
            <person name="Suzuki S."/>
            <person name="Suzuki T."/>
            <person name="Oyaizu H."/>
        </authorList>
    </citation>
    <scope>NUCLEOTIDE SEQUENCE [LARGE SCALE GENOMIC DNA]</scope>
    <source>
        <strain evidence="3">ATCC 43989 / DSM 5975 / JCM 20966 / LMG 6465 / NBRC 14845 / NCIMB 13405 / ORS 571</strain>
    </source>
</reference>
<dbReference type="STRING" id="438753.AZC_3078"/>
<dbReference type="InterPro" id="IPR013216">
    <property type="entry name" value="Methyltransf_11"/>
</dbReference>
<evidence type="ECO:0000313" key="2">
    <source>
        <dbReference type="EMBL" id="BAF89076.1"/>
    </source>
</evidence>
<dbReference type="HOGENOM" id="CLU_059702_0_0_5"/>
<evidence type="ECO:0000259" key="1">
    <source>
        <dbReference type="Pfam" id="PF08241"/>
    </source>
</evidence>
<dbReference type="CDD" id="cd02440">
    <property type="entry name" value="AdoMet_MTases"/>
    <property type="match status" value="1"/>
</dbReference>
<reference evidence="2 3" key="5">
    <citation type="journal article" date="2010" name="Appl. Environ. Microbiol.">
        <title>phrR-like gene praR of Azorhizobium caulinodans ORS571 is essential for symbiosis with Sesbania rostrata and is involved in expression of reb genes.</title>
        <authorList>
            <person name="Akiba N."/>
            <person name="Aono T."/>
            <person name="Toyazaki H."/>
            <person name="Sato S."/>
            <person name="Oyaizu H."/>
        </authorList>
    </citation>
    <scope>NUCLEOTIDE SEQUENCE [LARGE SCALE GENOMIC DNA]</scope>
    <source>
        <strain evidence="3">ATCC 43989 / DSM 5975 / JCM 20966 / LMG 6465 / NBRC 14845 / NCIMB 13405 / ORS 571</strain>
    </source>
</reference>
<dbReference type="eggNOG" id="COG2226">
    <property type="taxonomic scope" value="Bacteria"/>
</dbReference>
<reference evidence="2 3" key="1">
    <citation type="journal article" date="2007" name="Appl. Environ. Microbiol.">
        <title>Rhizobial factors required for stem nodule maturation and maintenance in Sesbania rostrata-Azorhizobium caulinodans ORS571 symbiosis.</title>
        <authorList>
            <person name="Suzuki S."/>
            <person name="Aono T."/>
            <person name="Lee KB."/>
            <person name="Suzuki T."/>
            <person name="Liu CT."/>
            <person name="Miwa H."/>
            <person name="Wakao S."/>
            <person name="Iki T."/>
            <person name="Oyaizu H."/>
        </authorList>
    </citation>
    <scope>NUCLEOTIDE SEQUENCE [LARGE SCALE GENOMIC DNA]</scope>
    <source>
        <strain evidence="3">ATCC 43989 / DSM 5975 / JCM 20966 / LMG 6465 / NBRC 14845 / NCIMB 13405 / ORS 571</strain>
    </source>
</reference>
<proteinExistence type="predicted"/>
<reference evidence="2 3" key="4">
    <citation type="journal article" date="2009" name="Appl. Environ. Microbiol.">
        <title>Comparative genome-wide transcriptional profiling of Azorhizobium caulinodans ORS571 grown under free-living and symbiotic conditions.</title>
        <authorList>
            <person name="Tsukada S."/>
            <person name="Aono T."/>
            <person name="Akiba N."/>
            <person name="Lee KB."/>
            <person name="Liu CT."/>
            <person name="Toyazaki H."/>
            <person name="Oyaizu H."/>
        </authorList>
    </citation>
    <scope>NUCLEOTIDE SEQUENCE [LARGE SCALE GENOMIC DNA]</scope>
    <source>
        <strain evidence="3">ATCC 43989 / DSM 5975 / JCM 20966 / LMG 6465 / NBRC 14845 / NCIMB 13405 / ORS 571</strain>
    </source>
</reference>
<dbReference type="Pfam" id="PF08241">
    <property type="entry name" value="Methyltransf_11"/>
    <property type="match status" value="1"/>
</dbReference>
<accession>A8IBJ1</accession>
<dbReference type="AlphaFoldDB" id="A8IBJ1"/>
<gene>
    <name evidence="2" type="ordered locus">AZC_3078</name>
</gene>
<feature type="domain" description="Methyltransferase type 11" evidence="1">
    <location>
        <begin position="122"/>
        <end position="193"/>
    </location>
</feature>
<keyword evidence="3" id="KW-1185">Reference proteome</keyword>
<protein>
    <recommendedName>
        <fullName evidence="1">Methyltransferase type 11 domain-containing protein</fullName>
    </recommendedName>
</protein>
<dbReference type="InterPro" id="IPR029063">
    <property type="entry name" value="SAM-dependent_MTases_sf"/>
</dbReference>
<sequence>MPPRYRACPMRRVMMLLGASLPSSTVCRYEHFQTDWYKRFFERLRLSGPDQRKSWEFAAVCAALEERGMLRAGRTGLGFAVGREPLASYFASCGVSVLATDLVDARSARWVESNEHATARDVIHYPDIVDKAGFEERVAFRSADMRRLDDELGIGSYDFIWSCCAMEHLGSLQKGFDFVRESTRFLKPGGIAVHTTEYNVSSNTRTRSRGGAVIYRQRDLEELDHLLRMDRCGVEPIDFDAGTHAYDLNYDEPPFGLPGRKHIKLKFFGYVFTSALLVIRKG</sequence>
<dbReference type="EMBL" id="AP009384">
    <property type="protein sequence ID" value="BAF89076.1"/>
    <property type="molecule type" value="Genomic_DNA"/>
</dbReference>
<reference evidence="3" key="2">
    <citation type="submission" date="2007-04" db="EMBL/GenBank/DDBJ databases">
        <title>Complete genome sequence of the nitrogen-fixing bacterium Azorhizobium caulinodans ORS571.</title>
        <authorList>
            <person name="Lee K.B."/>
            <person name="Backer P.D."/>
            <person name="Aono T."/>
            <person name="Liu C.T."/>
            <person name="Suzuki S."/>
            <person name="Suzuki T."/>
            <person name="Kaneko T."/>
            <person name="Yamada M."/>
            <person name="Tabata S."/>
            <person name="Kupfer D.M."/>
            <person name="Najar F.Z."/>
            <person name="Wiley G.B."/>
            <person name="Roe B."/>
            <person name="Binnewies T."/>
            <person name="Ussery D."/>
            <person name="Vereecke D."/>
            <person name="Gevers D."/>
            <person name="Holsters M."/>
            <person name="Oyaizu H."/>
        </authorList>
    </citation>
    <scope>NUCLEOTIDE SEQUENCE [LARGE SCALE GENOMIC DNA]</scope>
    <source>
        <strain evidence="3">ATCC 43989 / DSM 5975 / JCM 20966 / LMG 6465 / NBRC 14845 / NCIMB 13405 / ORS 571</strain>
    </source>
</reference>
<dbReference type="Proteomes" id="UP000000270">
    <property type="component" value="Chromosome"/>
</dbReference>
<evidence type="ECO:0000313" key="3">
    <source>
        <dbReference type="Proteomes" id="UP000000270"/>
    </source>
</evidence>
<name>A8IBJ1_AZOC5</name>
<reference evidence="2 3" key="3">
    <citation type="journal article" date="2008" name="BMC Genomics">
        <title>The genome of the versatile nitrogen fixer Azorhizobium caulinodans ORS571.</title>
        <authorList>
            <person name="Lee KB."/>
            <person name="Backer P.D."/>
            <person name="Aono T."/>
            <person name="Liu CT."/>
            <person name="Suzuki S."/>
            <person name="Suzuki T."/>
            <person name="Kaneko T."/>
            <person name="Yamada M."/>
            <person name="Tabata S."/>
            <person name="Kupfer D.M."/>
            <person name="Najar F.Z."/>
            <person name="Wiley G.B."/>
            <person name="Roe B."/>
            <person name="Binnewies T.T."/>
            <person name="Ussery D.W."/>
            <person name="D'Haeze W."/>
            <person name="Herder J.D."/>
            <person name="Gevers D."/>
            <person name="Vereecke D."/>
            <person name="Holsters M."/>
            <person name="Oyaizu H."/>
        </authorList>
    </citation>
    <scope>NUCLEOTIDE SEQUENCE [LARGE SCALE GENOMIC DNA]</scope>
    <source>
        <strain evidence="3">ATCC 43989 / DSM 5975 / JCM 20966 / LMG 6465 / NBRC 14845 / NCIMB 13405 / ORS 571</strain>
    </source>
</reference>
<dbReference type="KEGG" id="azc:AZC_3078"/>
<dbReference type="SUPFAM" id="SSF53335">
    <property type="entry name" value="S-adenosyl-L-methionine-dependent methyltransferases"/>
    <property type="match status" value="1"/>
</dbReference>